<dbReference type="Proteomes" id="UP000612585">
    <property type="component" value="Unassembled WGS sequence"/>
</dbReference>
<sequence length="486" mass="52082">MSAIASYARVLAVAAGVAQPIATVRHVHLSPRPLVLVPLSLAGEANAPLAALVGTHPDDPTLLVVPQPRDRDLRFDFLTELAAIVLPYIQGYCYDIEHVKGHDRYTNAPQILVPNETGIRFLGLLGRSTRFRRTDGEYPVPPTIPLLGRWLTFAAERAEHPGSAILLAMTDVLARHWATGQSAMEDANLAAVLGWIDPPDGLTGVEAARLAEDPTVYPPAGPTTDPTFDNDHLVPAVRAYSEAEPGSAEQEAARRSVTAKLRSQLEPTWDLMWRAVRLLRDLPAGSSVPERWAADRDRFTSHHEHVTGGGPPQGRRDGAVASAQRLNRLENELAAYEAARAFDDPLVMAGHRATGAAFVGSVVAVDPTRRVPNSKGTLVTRPLVTVVTRDPVHLSPGTTVVATTRRNQTATVEDIEPDGASVIVTLELSSGFGRAKVPPPASLPAPGEELCYSSLVVTSVPTPPLPEPDETPWTHGGPPQSQDAPE</sequence>
<keyword evidence="3" id="KW-1185">Reference proteome</keyword>
<name>A0A8J4E627_9ACTN</name>
<dbReference type="AlphaFoldDB" id="A0A8J4E627"/>
<accession>A0A8J4E627</accession>
<comment type="caution">
    <text evidence="2">The sequence shown here is derived from an EMBL/GenBank/DDBJ whole genome shotgun (WGS) entry which is preliminary data.</text>
</comment>
<evidence type="ECO:0000313" key="3">
    <source>
        <dbReference type="Proteomes" id="UP000612585"/>
    </source>
</evidence>
<gene>
    <name evidence="2" type="ORF">Vau01_079630</name>
</gene>
<dbReference type="RefSeq" id="WP_204004768.1">
    <property type="nucleotide sequence ID" value="NZ_BOPG01000056.1"/>
</dbReference>
<evidence type="ECO:0000313" key="2">
    <source>
        <dbReference type="EMBL" id="GIJ60447.1"/>
    </source>
</evidence>
<evidence type="ECO:0000256" key="1">
    <source>
        <dbReference type="SAM" id="MobiDB-lite"/>
    </source>
</evidence>
<protein>
    <submittedName>
        <fullName evidence="2">Uncharacterized protein</fullName>
    </submittedName>
</protein>
<proteinExistence type="predicted"/>
<feature type="region of interest" description="Disordered" evidence="1">
    <location>
        <begin position="458"/>
        <end position="486"/>
    </location>
</feature>
<dbReference type="EMBL" id="BOPG01000056">
    <property type="protein sequence ID" value="GIJ60447.1"/>
    <property type="molecule type" value="Genomic_DNA"/>
</dbReference>
<reference evidence="2" key="1">
    <citation type="submission" date="2021-01" db="EMBL/GenBank/DDBJ databases">
        <title>Whole genome shotgun sequence of Virgisporangium aurantiacum NBRC 16421.</title>
        <authorList>
            <person name="Komaki H."/>
            <person name="Tamura T."/>
        </authorList>
    </citation>
    <scope>NUCLEOTIDE SEQUENCE</scope>
    <source>
        <strain evidence="2">NBRC 16421</strain>
    </source>
</reference>
<organism evidence="2 3">
    <name type="scientific">Virgisporangium aurantiacum</name>
    <dbReference type="NCBI Taxonomy" id="175570"/>
    <lineage>
        <taxon>Bacteria</taxon>
        <taxon>Bacillati</taxon>
        <taxon>Actinomycetota</taxon>
        <taxon>Actinomycetes</taxon>
        <taxon>Micromonosporales</taxon>
        <taxon>Micromonosporaceae</taxon>
        <taxon>Virgisporangium</taxon>
    </lineage>
</organism>